<accession>A0A428SKP5</accession>
<feature type="repeat" description="ANK" evidence="3">
    <location>
        <begin position="476"/>
        <end position="508"/>
    </location>
</feature>
<evidence type="ECO:0000313" key="7">
    <source>
        <dbReference type="Proteomes" id="UP000287972"/>
    </source>
</evidence>
<keyword evidence="1" id="KW-0677">Repeat</keyword>
<evidence type="ECO:0000256" key="3">
    <source>
        <dbReference type="PROSITE-ProRule" id="PRU00023"/>
    </source>
</evidence>
<dbReference type="PROSITE" id="PS50088">
    <property type="entry name" value="ANK_REPEAT"/>
    <property type="match status" value="6"/>
</dbReference>
<dbReference type="PROSITE" id="PS50011">
    <property type="entry name" value="PROTEIN_KINASE_DOM"/>
    <property type="match status" value="1"/>
</dbReference>
<dbReference type="InterPro" id="IPR036770">
    <property type="entry name" value="Ankyrin_rpt-contain_sf"/>
</dbReference>
<dbReference type="SUPFAM" id="SSF48403">
    <property type="entry name" value="Ankyrin repeat"/>
    <property type="match status" value="1"/>
</dbReference>
<dbReference type="PROSITE" id="PS50297">
    <property type="entry name" value="ANK_REP_REGION"/>
    <property type="match status" value="6"/>
</dbReference>
<protein>
    <recommendedName>
        <fullName evidence="5">Protein kinase domain-containing protein</fullName>
    </recommendedName>
</protein>
<dbReference type="SMART" id="SM00248">
    <property type="entry name" value="ANK"/>
    <property type="match status" value="8"/>
</dbReference>
<dbReference type="EMBL" id="NKCL01000009">
    <property type="protein sequence ID" value="RSL90368.1"/>
    <property type="molecule type" value="Genomic_DNA"/>
</dbReference>
<feature type="region of interest" description="Disordered" evidence="4">
    <location>
        <begin position="245"/>
        <end position="280"/>
    </location>
</feature>
<name>A0A428SKP5_9HYPO</name>
<comment type="caution">
    <text evidence="6">The sequence shown here is derived from an EMBL/GenBank/DDBJ whole genome shotgun (WGS) entry which is preliminary data.</text>
</comment>
<feature type="repeat" description="ANK" evidence="3">
    <location>
        <begin position="443"/>
        <end position="475"/>
    </location>
</feature>
<evidence type="ECO:0000259" key="5">
    <source>
        <dbReference type="PROSITE" id="PS50011"/>
    </source>
</evidence>
<keyword evidence="7" id="KW-1185">Reference proteome</keyword>
<dbReference type="InterPro" id="IPR000719">
    <property type="entry name" value="Prot_kinase_dom"/>
</dbReference>
<dbReference type="AlphaFoldDB" id="A0A428SKP5"/>
<keyword evidence="2 3" id="KW-0040">ANK repeat</keyword>
<evidence type="ECO:0000256" key="1">
    <source>
        <dbReference type="ARBA" id="ARBA00022737"/>
    </source>
</evidence>
<dbReference type="CDD" id="cd14014">
    <property type="entry name" value="STKc_PknB_like"/>
    <property type="match status" value="1"/>
</dbReference>
<sequence length="615" mass="67770">MIPLQEGGRRRYIRELEAIFKFSHDKYAKYFAKTLGWYTSQRKLYIAMEYFPAGDLHSYALKHAPLLENECCQIAGQILSGLAAMHQEGFAHRDVKPHNILIHRSPQSVPPASWWVKLADFGMSKRLETGTSGSTRRNGTLLYMAPELFLSELSNGSLFDYPAVDMWALGVMTFFILTKSLPFQDLSSAIDYASDANRSFPAAALIDCKVSLNAQSFVNALMRRQPTERLDSRAALRHAWNQSWLPETQTAPPHNGSSASSSRRSSFDEGTDSSSGQANVSSQLYSKSWSHEYTDNTKSVPKRMPSWWSEDVDLRLLNAALSDDVTTARHLLESGVDLETATPADYADFLRVLFYMDERLVKLLVQTGANLEARDMVDDTPLCKAVGAGNLSLVRLLIEAGVNIEAKDMFGNTPLSEASSAGNDTMVKVLVEEGADIEAQDKTGKTPLCQAAYNGHVGTVKLLVSMGANLESMDRDGKTALFKASARGKEAVVKALVDEGANTETKSRGGRTPLLQAATEGHEGIVKLLVSKGANVDERDHHNATPLLKAAAAGNTAIVRYLLDRGADIETRDNFTYTPLLEAVEQGHEDTEWVWSRAAFNSSQERIRGYSKDPF</sequence>
<dbReference type="Gene3D" id="1.25.40.20">
    <property type="entry name" value="Ankyrin repeat-containing domain"/>
    <property type="match status" value="2"/>
</dbReference>
<dbReference type="SUPFAM" id="SSF56112">
    <property type="entry name" value="Protein kinase-like (PK-like)"/>
    <property type="match status" value="1"/>
</dbReference>
<dbReference type="SMART" id="SM00220">
    <property type="entry name" value="S_TKc"/>
    <property type="match status" value="1"/>
</dbReference>
<dbReference type="Gene3D" id="1.10.510.10">
    <property type="entry name" value="Transferase(Phosphotransferase) domain 1"/>
    <property type="match status" value="1"/>
</dbReference>
<dbReference type="InterPro" id="IPR008271">
    <property type="entry name" value="Ser/Thr_kinase_AS"/>
</dbReference>
<dbReference type="GO" id="GO:0004672">
    <property type="term" value="F:protein kinase activity"/>
    <property type="evidence" value="ECO:0007669"/>
    <property type="project" value="InterPro"/>
</dbReference>
<feature type="repeat" description="ANK" evidence="3">
    <location>
        <begin position="509"/>
        <end position="541"/>
    </location>
</feature>
<gene>
    <name evidence="6" type="ORF">CEP51_000796</name>
</gene>
<dbReference type="Pfam" id="PF00069">
    <property type="entry name" value="Pkinase"/>
    <property type="match status" value="1"/>
</dbReference>
<dbReference type="GO" id="GO:0005524">
    <property type="term" value="F:ATP binding"/>
    <property type="evidence" value="ECO:0007669"/>
    <property type="project" value="InterPro"/>
</dbReference>
<dbReference type="PROSITE" id="PS00108">
    <property type="entry name" value="PROTEIN_KINASE_ST"/>
    <property type="match status" value="1"/>
</dbReference>
<evidence type="ECO:0000256" key="2">
    <source>
        <dbReference type="ARBA" id="ARBA00023043"/>
    </source>
</evidence>
<evidence type="ECO:0000256" key="4">
    <source>
        <dbReference type="SAM" id="MobiDB-lite"/>
    </source>
</evidence>
<dbReference type="PANTHER" id="PTHR24188">
    <property type="entry name" value="ANKYRIN REPEAT PROTEIN"/>
    <property type="match status" value="1"/>
</dbReference>
<organism evidence="6 7">
    <name type="scientific">Fusarium floridanum</name>
    <dbReference type="NCBI Taxonomy" id="1325733"/>
    <lineage>
        <taxon>Eukaryota</taxon>
        <taxon>Fungi</taxon>
        <taxon>Dikarya</taxon>
        <taxon>Ascomycota</taxon>
        <taxon>Pezizomycotina</taxon>
        <taxon>Sordariomycetes</taxon>
        <taxon>Hypocreomycetidae</taxon>
        <taxon>Hypocreales</taxon>
        <taxon>Nectriaceae</taxon>
        <taxon>Fusarium</taxon>
        <taxon>Fusarium solani species complex</taxon>
    </lineage>
</organism>
<feature type="repeat" description="ANK" evidence="3">
    <location>
        <begin position="542"/>
        <end position="574"/>
    </location>
</feature>
<feature type="repeat" description="ANK" evidence="3">
    <location>
        <begin position="377"/>
        <end position="409"/>
    </location>
</feature>
<dbReference type="InterPro" id="IPR011009">
    <property type="entry name" value="Kinase-like_dom_sf"/>
</dbReference>
<dbReference type="PRINTS" id="PR01415">
    <property type="entry name" value="ANKYRIN"/>
</dbReference>
<feature type="repeat" description="ANK" evidence="3">
    <location>
        <begin position="410"/>
        <end position="442"/>
    </location>
</feature>
<proteinExistence type="predicted"/>
<dbReference type="Proteomes" id="UP000287972">
    <property type="component" value="Unassembled WGS sequence"/>
</dbReference>
<feature type="domain" description="Protein kinase" evidence="5">
    <location>
        <begin position="1"/>
        <end position="241"/>
    </location>
</feature>
<feature type="compositionally biased region" description="Polar residues" evidence="4">
    <location>
        <begin position="245"/>
        <end position="256"/>
    </location>
</feature>
<reference evidence="6 7" key="1">
    <citation type="submission" date="2017-06" db="EMBL/GenBank/DDBJ databases">
        <title>Comparative genomic analysis of Ambrosia Fusariam Clade fungi.</title>
        <authorList>
            <person name="Stajich J.E."/>
            <person name="Carrillo J."/>
            <person name="Kijimoto T."/>
            <person name="Eskalen A."/>
            <person name="O'Donnell K."/>
            <person name="Kasson M."/>
        </authorList>
    </citation>
    <scope>NUCLEOTIDE SEQUENCE [LARGE SCALE GENOMIC DNA]</scope>
    <source>
        <strain evidence="6 7">NRRL62606</strain>
    </source>
</reference>
<dbReference type="Pfam" id="PF12796">
    <property type="entry name" value="Ank_2"/>
    <property type="match status" value="3"/>
</dbReference>
<dbReference type="PANTHER" id="PTHR24188:SF29">
    <property type="entry name" value="GH09064P"/>
    <property type="match status" value="1"/>
</dbReference>
<evidence type="ECO:0000313" key="6">
    <source>
        <dbReference type="EMBL" id="RSL90368.1"/>
    </source>
</evidence>
<dbReference type="InterPro" id="IPR002110">
    <property type="entry name" value="Ankyrin_rpt"/>
</dbReference>